<evidence type="ECO:0000313" key="3">
    <source>
        <dbReference type="Proteomes" id="UP000001070"/>
    </source>
</evidence>
<sequence>MSRFAWFISFVVLLGLVLPARLMDKRNRSKRFLLFPRAAPTRHQFIAGLGIPADLNYESLSIGHVLKTEFFLPFNETVFRQNPFLPEYNNKFVEFRNILEKPSQLRWQIYAYIEHMLSGVVHELLHLMLSPSTTLNEDDVQSDDFQLAQQTGASTGSCELYDCNMKLLDWFSKVMQLNY</sequence>
<reference evidence="2 3" key="1">
    <citation type="journal article" date="2007" name="Nature">
        <title>Evolution of genes and genomes on the Drosophila phylogeny.</title>
        <authorList>
            <consortium name="Drosophila 12 Genomes Consortium"/>
            <person name="Clark A.G."/>
            <person name="Eisen M.B."/>
            <person name="Smith D.R."/>
            <person name="Bergman C.M."/>
            <person name="Oliver B."/>
            <person name="Markow T.A."/>
            <person name="Kaufman T.C."/>
            <person name="Kellis M."/>
            <person name="Gelbart W."/>
            <person name="Iyer V.N."/>
            <person name="Pollard D.A."/>
            <person name="Sackton T.B."/>
            <person name="Larracuente A.M."/>
            <person name="Singh N.D."/>
            <person name="Abad J.P."/>
            <person name="Abt D.N."/>
            <person name="Adryan B."/>
            <person name="Aguade M."/>
            <person name="Akashi H."/>
            <person name="Anderson W.W."/>
            <person name="Aquadro C.F."/>
            <person name="Ardell D.H."/>
            <person name="Arguello R."/>
            <person name="Artieri C.G."/>
            <person name="Barbash D.A."/>
            <person name="Barker D."/>
            <person name="Barsanti P."/>
            <person name="Batterham P."/>
            <person name="Batzoglou S."/>
            <person name="Begun D."/>
            <person name="Bhutkar A."/>
            <person name="Blanco E."/>
            <person name="Bosak S.A."/>
            <person name="Bradley R.K."/>
            <person name="Brand A.D."/>
            <person name="Brent M.R."/>
            <person name="Brooks A.N."/>
            <person name="Brown R.H."/>
            <person name="Butlin R.K."/>
            <person name="Caggese C."/>
            <person name="Calvi B.R."/>
            <person name="Bernardo de Carvalho A."/>
            <person name="Caspi A."/>
            <person name="Castrezana S."/>
            <person name="Celniker S.E."/>
            <person name="Chang J.L."/>
            <person name="Chapple C."/>
            <person name="Chatterji S."/>
            <person name="Chinwalla A."/>
            <person name="Civetta A."/>
            <person name="Clifton S.W."/>
            <person name="Comeron J.M."/>
            <person name="Costello J.C."/>
            <person name="Coyne J.A."/>
            <person name="Daub J."/>
            <person name="David R.G."/>
            <person name="Delcher A.L."/>
            <person name="Delehaunty K."/>
            <person name="Do C.B."/>
            <person name="Ebling H."/>
            <person name="Edwards K."/>
            <person name="Eickbush T."/>
            <person name="Evans J.D."/>
            <person name="Filipski A."/>
            <person name="Findeiss S."/>
            <person name="Freyhult E."/>
            <person name="Fulton L."/>
            <person name="Fulton R."/>
            <person name="Garcia A.C."/>
            <person name="Gardiner A."/>
            <person name="Garfield D.A."/>
            <person name="Garvin B.E."/>
            <person name="Gibson G."/>
            <person name="Gilbert D."/>
            <person name="Gnerre S."/>
            <person name="Godfrey J."/>
            <person name="Good R."/>
            <person name="Gotea V."/>
            <person name="Gravely B."/>
            <person name="Greenberg A.J."/>
            <person name="Griffiths-Jones S."/>
            <person name="Gross S."/>
            <person name="Guigo R."/>
            <person name="Gustafson E.A."/>
            <person name="Haerty W."/>
            <person name="Hahn M.W."/>
            <person name="Halligan D.L."/>
            <person name="Halpern A.L."/>
            <person name="Halter G.M."/>
            <person name="Han M.V."/>
            <person name="Heger A."/>
            <person name="Hillier L."/>
            <person name="Hinrichs A.S."/>
            <person name="Holmes I."/>
            <person name="Hoskins R.A."/>
            <person name="Hubisz M.J."/>
            <person name="Hultmark D."/>
            <person name="Huntley M.A."/>
            <person name="Jaffe D.B."/>
            <person name="Jagadeeshan S."/>
            <person name="Jeck W.R."/>
            <person name="Johnson J."/>
            <person name="Jones C.D."/>
            <person name="Jordan W.C."/>
            <person name="Karpen G.H."/>
            <person name="Kataoka E."/>
            <person name="Keightley P.D."/>
            <person name="Kheradpour P."/>
            <person name="Kirkness E.F."/>
            <person name="Koerich L.B."/>
            <person name="Kristiansen K."/>
            <person name="Kudrna D."/>
            <person name="Kulathinal R.J."/>
            <person name="Kumar S."/>
            <person name="Kwok R."/>
            <person name="Lander E."/>
            <person name="Langley C.H."/>
            <person name="Lapoint R."/>
            <person name="Lazzaro B.P."/>
            <person name="Lee S.J."/>
            <person name="Levesque L."/>
            <person name="Li R."/>
            <person name="Lin C.F."/>
            <person name="Lin M.F."/>
            <person name="Lindblad-Toh K."/>
            <person name="Llopart A."/>
            <person name="Long M."/>
            <person name="Low L."/>
            <person name="Lozovsky E."/>
            <person name="Lu J."/>
            <person name="Luo M."/>
            <person name="Machado C.A."/>
            <person name="Makalowski W."/>
            <person name="Marzo M."/>
            <person name="Matsuda M."/>
            <person name="Matzkin L."/>
            <person name="McAllister B."/>
            <person name="McBride C.S."/>
            <person name="McKernan B."/>
            <person name="McKernan K."/>
            <person name="Mendez-Lago M."/>
            <person name="Minx P."/>
            <person name="Mollenhauer M.U."/>
            <person name="Montooth K."/>
            <person name="Mount S.M."/>
            <person name="Mu X."/>
            <person name="Myers E."/>
            <person name="Negre B."/>
            <person name="Newfeld S."/>
            <person name="Nielsen R."/>
            <person name="Noor M.A."/>
            <person name="O'Grady P."/>
            <person name="Pachter L."/>
            <person name="Papaceit M."/>
            <person name="Parisi M.J."/>
            <person name="Parisi M."/>
            <person name="Parts L."/>
            <person name="Pedersen J.S."/>
            <person name="Pesole G."/>
            <person name="Phillippy A.M."/>
            <person name="Ponting C.P."/>
            <person name="Pop M."/>
            <person name="Porcelli D."/>
            <person name="Powell J.R."/>
            <person name="Prohaska S."/>
            <person name="Pruitt K."/>
            <person name="Puig M."/>
            <person name="Quesneville H."/>
            <person name="Ram K.R."/>
            <person name="Rand D."/>
            <person name="Rasmussen M.D."/>
            <person name="Reed L.K."/>
            <person name="Reenan R."/>
            <person name="Reily A."/>
            <person name="Remington K.A."/>
            <person name="Rieger T.T."/>
            <person name="Ritchie M.G."/>
            <person name="Robin C."/>
            <person name="Rogers Y.H."/>
            <person name="Rohde C."/>
            <person name="Rozas J."/>
            <person name="Rubenfield M.J."/>
            <person name="Ruiz A."/>
            <person name="Russo S."/>
            <person name="Salzberg S.L."/>
            <person name="Sanchez-Gracia A."/>
            <person name="Saranga D.J."/>
            <person name="Sato H."/>
            <person name="Schaeffer S.W."/>
            <person name="Schatz M.C."/>
            <person name="Schlenke T."/>
            <person name="Schwartz R."/>
            <person name="Segarra C."/>
            <person name="Singh R.S."/>
            <person name="Sirot L."/>
            <person name="Sirota M."/>
            <person name="Sisneros N.B."/>
            <person name="Smith C.D."/>
            <person name="Smith T.F."/>
            <person name="Spieth J."/>
            <person name="Stage D.E."/>
            <person name="Stark A."/>
            <person name="Stephan W."/>
            <person name="Strausberg R.L."/>
            <person name="Strempel S."/>
            <person name="Sturgill D."/>
            <person name="Sutton G."/>
            <person name="Sutton G.G."/>
            <person name="Tao W."/>
            <person name="Teichmann S."/>
            <person name="Tobari Y.N."/>
            <person name="Tomimura Y."/>
            <person name="Tsolas J.M."/>
            <person name="Valente V.L."/>
            <person name="Venter E."/>
            <person name="Venter J.C."/>
            <person name="Vicario S."/>
            <person name="Vieira F.G."/>
            <person name="Vilella A.J."/>
            <person name="Villasante A."/>
            <person name="Walenz B."/>
            <person name="Wang J."/>
            <person name="Wasserman M."/>
            <person name="Watts T."/>
            <person name="Wilson D."/>
            <person name="Wilson R.K."/>
            <person name="Wing R.A."/>
            <person name="Wolfner M.F."/>
            <person name="Wong A."/>
            <person name="Wong G.K."/>
            <person name="Wu C.I."/>
            <person name="Wu G."/>
            <person name="Yamamoto D."/>
            <person name="Yang H.P."/>
            <person name="Yang S.P."/>
            <person name="Yorke J.A."/>
            <person name="Yoshida K."/>
            <person name="Zdobnov E."/>
            <person name="Zhang P."/>
            <person name="Zhang Y."/>
            <person name="Zimin A.V."/>
            <person name="Baldwin J."/>
            <person name="Abdouelleil A."/>
            <person name="Abdulkadir J."/>
            <person name="Abebe A."/>
            <person name="Abera B."/>
            <person name="Abreu J."/>
            <person name="Acer S.C."/>
            <person name="Aftuck L."/>
            <person name="Alexander A."/>
            <person name="An P."/>
            <person name="Anderson E."/>
            <person name="Anderson S."/>
            <person name="Arachi H."/>
            <person name="Azer M."/>
            <person name="Bachantsang P."/>
            <person name="Barry A."/>
            <person name="Bayul T."/>
            <person name="Berlin A."/>
            <person name="Bessette D."/>
            <person name="Bloom T."/>
            <person name="Blye J."/>
            <person name="Boguslavskiy L."/>
            <person name="Bonnet C."/>
            <person name="Boukhgalter B."/>
            <person name="Bourzgui I."/>
            <person name="Brown A."/>
            <person name="Cahill P."/>
            <person name="Channer S."/>
            <person name="Cheshatsang Y."/>
            <person name="Chuda L."/>
            <person name="Citroen M."/>
            <person name="Collymore A."/>
            <person name="Cooke P."/>
            <person name="Costello M."/>
            <person name="D'Aco K."/>
            <person name="Daza R."/>
            <person name="De Haan G."/>
            <person name="DeGray S."/>
            <person name="DeMaso C."/>
            <person name="Dhargay N."/>
            <person name="Dooley K."/>
            <person name="Dooley E."/>
            <person name="Doricent M."/>
            <person name="Dorje P."/>
            <person name="Dorjee K."/>
            <person name="Dupes A."/>
            <person name="Elong R."/>
            <person name="Falk J."/>
            <person name="Farina A."/>
            <person name="Faro S."/>
            <person name="Ferguson D."/>
            <person name="Fisher S."/>
            <person name="Foley C.D."/>
            <person name="Franke A."/>
            <person name="Friedrich D."/>
            <person name="Gadbois L."/>
            <person name="Gearin G."/>
            <person name="Gearin C.R."/>
            <person name="Giannoukos G."/>
            <person name="Goode T."/>
            <person name="Graham J."/>
            <person name="Grandbois E."/>
            <person name="Grewal S."/>
            <person name="Gyaltsen K."/>
            <person name="Hafez N."/>
            <person name="Hagos B."/>
            <person name="Hall J."/>
            <person name="Henson C."/>
            <person name="Hollinger A."/>
            <person name="Honan T."/>
            <person name="Huard M.D."/>
            <person name="Hughes L."/>
            <person name="Hurhula B."/>
            <person name="Husby M.E."/>
            <person name="Kamat A."/>
            <person name="Kanga B."/>
            <person name="Kashin S."/>
            <person name="Khazanovich D."/>
            <person name="Kisner P."/>
            <person name="Lance K."/>
            <person name="Lara M."/>
            <person name="Lee W."/>
            <person name="Lennon N."/>
            <person name="Letendre F."/>
            <person name="LeVine R."/>
            <person name="Lipovsky A."/>
            <person name="Liu X."/>
            <person name="Liu J."/>
            <person name="Liu S."/>
            <person name="Lokyitsang T."/>
            <person name="Lokyitsang Y."/>
            <person name="Lubonja R."/>
            <person name="Lui A."/>
            <person name="MacDonald P."/>
            <person name="Magnisalis V."/>
            <person name="Maru K."/>
            <person name="Matthews C."/>
            <person name="McCusker W."/>
            <person name="McDonough S."/>
            <person name="Mehta T."/>
            <person name="Meldrim J."/>
            <person name="Meneus L."/>
            <person name="Mihai O."/>
            <person name="Mihalev A."/>
            <person name="Mihova T."/>
            <person name="Mittelman R."/>
            <person name="Mlenga V."/>
            <person name="Montmayeur A."/>
            <person name="Mulrain L."/>
            <person name="Navidi A."/>
            <person name="Naylor J."/>
            <person name="Negash T."/>
            <person name="Nguyen T."/>
            <person name="Nguyen N."/>
            <person name="Nicol R."/>
            <person name="Norbu C."/>
            <person name="Norbu N."/>
            <person name="Novod N."/>
            <person name="O'Neill B."/>
            <person name="Osman S."/>
            <person name="Markiewicz E."/>
            <person name="Oyono O.L."/>
            <person name="Patti C."/>
            <person name="Phunkhang P."/>
            <person name="Pierre F."/>
            <person name="Priest M."/>
            <person name="Raghuraman S."/>
            <person name="Rege F."/>
            <person name="Reyes R."/>
            <person name="Rise C."/>
            <person name="Rogov P."/>
            <person name="Ross K."/>
            <person name="Ryan E."/>
            <person name="Settipalli S."/>
            <person name="Shea T."/>
            <person name="Sherpa N."/>
            <person name="Shi L."/>
            <person name="Shih D."/>
            <person name="Sparrow T."/>
            <person name="Spaulding J."/>
            <person name="Stalker J."/>
            <person name="Stange-Thomann N."/>
            <person name="Stavropoulos S."/>
            <person name="Stone C."/>
            <person name="Strader C."/>
            <person name="Tesfaye S."/>
            <person name="Thomson T."/>
            <person name="Thoulutsang Y."/>
            <person name="Thoulutsang D."/>
            <person name="Topham K."/>
            <person name="Topping I."/>
            <person name="Tsamla T."/>
            <person name="Vassiliev H."/>
            <person name="Vo A."/>
            <person name="Wangchuk T."/>
            <person name="Wangdi T."/>
            <person name="Weiand M."/>
            <person name="Wilkinson J."/>
            <person name="Wilson A."/>
            <person name="Yadav S."/>
            <person name="Young G."/>
            <person name="Yu Q."/>
            <person name="Zembek L."/>
            <person name="Zhong D."/>
            <person name="Zimmer A."/>
            <person name="Zwirko Z."/>
            <person name="Jaffe D.B."/>
            <person name="Alvarez P."/>
            <person name="Brockman W."/>
            <person name="Butler J."/>
            <person name="Chin C."/>
            <person name="Gnerre S."/>
            <person name="Grabherr M."/>
            <person name="Kleber M."/>
            <person name="Mauceli E."/>
            <person name="MacCallum I."/>
        </authorList>
    </citation>
    <scope>NUCLEOTIDE SEQUENCE [LARGE SCALE GENOMIC DNA]</scope>
    <source>
        <strain evidence="3">Tucson 15287-2541.00</strain>
    </source>
</reference>
<dbReference type="OMA" id="NGHECML"/>
<proteinExistence type="predicted"/>
<dbReference type="eggNOG" id="ENOG502TBC1">
    <property type="taxonomic scope" value="Eukaryota"/>
</dbReference>
<keyword evidence="1" id="KW-0732">Signal</keyword>
<dbReference type="PANTHER" id="PTHR21398">
    <property type="entry name" value="AGAP007094-PA"/>
    <property type="match status" value="1"/>
</dbReference>
<feature type="chain" id="PRO_5002808614" evidence="1">
    <location>
        <begin position="20"/>
        <end position="179"/>
    </location>
</feature>
<keyword evidence="3" id="KW-1185">Reference proteome</keyword>
<feature type="signal peptide" evidence="1">
    <location>
        <begin position="1"/>
        <end position="19"/>
    </location>
</feature>
<dbReference type="AlphaFoldDB" id="B4J9F5"/>
<evidence type="ECO:0000256" key="1">
    <source>
        <dbReference type="SAM" id="SignalP"/>
    </source>
</evidence>
<dbReference type="EMBL" id="CH916367">
    <property type="protein sequence ID" value="EDW01436.1"/>
    <property type="molecule type" value="Genomic_DNA"/>
</dbReference>
<dbReference type="OrthoDB" id="8186940at2759"/>
<evidence type="ECO:0000313" key="2">
    <source>
        <dbReference type="EMBL" id="EDW01436.1"/>
    </source>
</evidence>
<name>B4J9F5_DROGR</name>
<organism evidence="3">
    <name type="scientific">Drosophila grimshawi</name>
    <name type="common">Hawaiian fruit fly</name>
    <name type="synonym">Idiomyia grimshawi</name>
    <dbReference type="NCBI Taxonomy" id="7222"/>
    <lineage>
        <taxon>Eukaryota</taxon>
        <taxon>Metazoa</taxon>
        <taxon>Ecdysozoa</taxon>
        <taxon>Arthropoda</taxon>
        <taxon>Hexapoda</taxon>
        <taxon>Insecta</taxon>
        <taxon>Pterygota</taxon>
        <taxon>Neoptera</taxon>
        <taxon>Endopterygota</taxon>
        <taxon>Diptera</taxon>
        <taxon>Brachycera</taxon>
        <taxon>Muscomorpha</taxon>
        <taxon>Ephydroidea</taxon>
        <taxon>Drosophilidae</taxon>
        <taxon>Drosophila</taxon>
        <taxon>Hawaiian Drosophila</taxon>
    </lineage>
</organism>
<dbReference type="PANTHER" id="PTHR21398:SF21">
    <property type="entry name" value="AGAP004005-PA"/>
    <property type="match status" value="1"/>
</dbReference>
<dbReference type="HOGENOM" id="CLU_053597_4_0_1"/>
<dbReference type="InParanoid" id="B4J9F5"/>
<dbReference type="PhylomeDB" id="B4J9F5"/>
<accession>B4J9F5</accession>
<protein>
    <submittedName>
        <fullName evidence="2">GH21440</fullName>
    </submittedName>
</protein>
<gene>
    <name evidence="2" type="primary">Dgri\GH21440</name>
    <name evidence="2" type="ORF">Dgri_GH21440</name>
</gene>
<dbReference type="Proteomes" id="UP000001070">
    <property type="component" value="Unassembled WGS sequence"/>
</dbReference>